<feature type="compositionally biased region" description="Acidic residues" evidence="3">
    <location>
        <begin position="2001"/>
        <end position="2013"/>
    </location>
</feature>
<dbReference type="Pfam" id="PF13432">
    <property type="entry name" value="TPR_16"/>
    <property type="match status" value="1"/>
</dbReference>
<evidence type="ECO:0000256" key="1">
    <source>
        <dbReference type="ARBA" id="ARBA00022737"/>
    </source>
</evidence>
<feature type="region of interest" description="Disordered" evidence="3">
    <location>
        <begin position="802"/>
        <end position="829"/>
    </location>
</feature>
<evidence type="ECO:0000313" key="5">
    <source>
        <dbReference type="Proteomes" id="UP001515480"/>
    </source>
</evidence>
<feature type="region of interest" description="Disordered" evidence="3">
    <location>
        <begin position="172"/>
        <end position="231"/>
    </location>
</feature>
<comment type="caution">
    <text evidence="4">The sequence shown here is derived from an EMBL/GenBank/DDBJ whole genome shotgun (WGS) entry which is preliminary data.</text>
</comment>
<dbReference type="SMART" id="SM00028">
    <property type="entry name" value="TPR"/>
    <property type="match status" value="9"/>
</dbReference>
<dbReference type="InterPro" id="IPR050498">
    <property type="entry name" value="Ycf3"/>
</dbReference>
<dbReference type="InterPro" id="IPR011990">
    <property type="entry name" value="TPR-like_helical_dom_sf"/>
</dbReference>
<accession>A0AB34IWA4</accession>
<dbReference type="PANTHER" id="PTHR44858:SF1">
    <property type="entry name" value="UDP-N-ACETYLGLUCOSAMINE--PEPTIDE N-ACETYLGLUCOSAMINYLTRANSFERASE SPINDLY-RELATED"/>
    <property type="match status" value="1"/>
</dbReference>
<feature type="compositionally biased region" description="Basic and acidic residues" evidence="3">
    <location>
        <begin position="1616"/>
        <end position="1625"/>
    </location>
</feature>
<protein>
    <submittedName>
        <fullName evidence="4">Uncharacterized protein</fullName>
    </submittedName>
</protein>
<keyword evidence="5" id="KW-1185">Reference proteome</keyword>
<sequence>MDSEVALDLLEIALAARERMQLEPALRLFEAAMSCNVWEDPRAAVAWRAATKPPLMQFVALASRDGAAEAVGAPESSAADAAAELLQRCAELHGAWDDHAQLLAAAAAVAFAAADLRAAHEEAVLAGRRALLAPVRPVVHAAAMLGVCHCQRLLGNVDEARRLLAMLKWPSTTLPPMPQEAPPPPPEALLLPEDTATGEDGEGEGEEAFSKASEGTGEGAGEAERRSEREEVDWAAVDAERIEAVVRSSEFAVTLQEFLLELYGHCAAGQARPNVLLDLSEQLSTAEEPPPLVWRVLGEVWTVGHADKMERAAWPPSVSSPTSPTSASLAAWAASQHAAPQGEAASGGEDACRQPGGLHITLPQASRADAPRDELLSITRLKQMKQPDVLFELSIMCLRRRRPKDALQCLKFLLQSNQLWQPFRWGGDVATRYEKVATEVYERARWLQSAGLTEEAFGSLAHAGSLLEKQWRADGLPSGPLFLWLQIGWSQADMAEDQGFRDAAIAFLGVPGSAVAAQFKESSLTAADGPLAHIRAGRFQKLRPELAKHPQLRTIAGQVLLRRARLLLAQTTKPGVEPHEADSYETSALEVLAECSETCPSGCRDAALRIGNIAREMLVRVHMKREEHQLALASATALASAVESPSAPGAALHTARCGHLFSLVGDDVSAYGCYSSLLHNGAPKGLFLQHAASCMNLGRKFRRECLGSLRRALDNAPQRRNSQQQAALLGMRTKLNQLEAWQARYSLAVVYQQDHLVEQAHAIFADALAFAEGVNRSPLHLPPRPMADASTSFFSDCSADCPSRASTRPSTPTRPVTPISAESDGEEGWEGEMMDDAKASRGASAITVHDESEEWLRTSDVRKATLYGMASCMQQLGRLEDALEICQQIIKMDSEFVDALYLQGVLLHQLRRPTDAIAKFRLTLSLPQQKGSTTHVDAGLAIAILLTDQGNLRQAKSEATAVLEMDGQNIRAMLQHAMIRLLVATTSKDAAELAVAREELEYVVYKMDMMLTASAQKSSALAAHAWSRCLLAQTQPVGRKQQLQEAIEDLRRASSLDPSNPLPHIFRGYALTLAGDSSRPDEAENAFTAGATWLARSLPLNVNDIPASLIPMLAGAVSADEGLLPSHHEGECMATNLETSVGRSKLHLLADALHRIAMIHHRNNHPARAVDCYHYAAHLSNVYITASSRSKLAEGTSQAVMVGEALLGHISLNFGKLRWSLGELASAEATFKTATEAFDRVLKRESSRETLRGVSKPQILTNNLRGPVREQAACAWYNLGAALAAHYVRDAVSQWSSSSLTEDESCPPHLRFGKQPTSVTRQAESFASMDGTTARKQMREGGLMGLMIIKSVNRLRPKLENLPPEMDEWIQCFSIALKHSHTYAGGHLGLGTWLIPKHSFRPSLDKLSVPGLKDSPIAMINRSIGLHKEGGRNEQAIKELEAALRLQPDSIIAQFNLAQLLLLRGEWSRALHMLREVDKASGVSQIEEKDPASARSKLPTPRVRDAKPESKSGRALPTRKVERDLCAPLLKPLLQLCDKWQQLLWLILEDFREAAHLLNPHLLEDEPSVDEGFSVGRRGIGPPLTQEQLACIDEMIMDGRSRPQSAKSQAVATPPEVDRRKSLSHERRRSRSERRRSVLRPLNRPPLSLPSVLTPEKLQHVIDLQNKGEIAESERELDNLLRLLPKPSETRLGIPGALLYLWRSRTRKQLRRTSHEVTRDLRLALGHVEQVARSSAMEQELKGTDPEQPETGKPNFPYAAAENSFAASLLTELAYELEISEQPKLALASLQAARKRQSDHLVACNNAARLLRKVEEDAIEAMVAYVQVGRVTVERRKTLMNQALSGERDDDVPIRARTKAFDCASRIVGELEALLHMARTGFVGRPHEDGPPSEVHIAKQQGKLAVEMFEEQTRIMKYDIGAGESDEAMRRRQLHEVIHAQNQVLQALDQSPLRLYSRDKKLTTMLWGVERSSALLRQTIQSASITLGDNDRQLLLADSPSDSEEEGEEEEINQPDRIPQPELKSSAPTAERLVEASKLL</sequence>
<feature type="compositionally biased region" description="Polar residues" evidence="3">
    <location>
        <begin position="1602"/>
        <end position="1611"/>
    </location>
</feature>
<dbReference type="Pfam" id="PF14559">
    <property type="entry name" value="TPR_19"/>
    <property type="match status" value="1"/>
</dbReference>
<feature type="region of interest" description="Disordered" evidence="3">
    <location>
        <begin position="1997"/>
        <end position="2040"/>
    </location>
</feature>
<reference evidence="4 5" key="1">
    <citation type="journal article" date="2024" name="Science">
        <title>Giant polyketide synthase enzymes in the biosynthesis of giant marine polyether toxins.</title>
        <authorList>
            <person name="Fallon T.R."/>
            <person name="Shende V.V."/>
            <person name="Wierzbicki I.H."/>
            <person name="Pendleton A.L."/>
            <person name="Watervoot N.F."/>
            <person name="Auber R.P."/>
            <person name="Gonzalez D.J."/>
            <person name="Wisecaver J.H."/>
            <person name="Moore B.S."/>
        </authorList>
    </citation>
    <scope>NUCLEOTIDE SEQUENCE [LARGE SCALE GENOMIC DNA]</scope>
    <source>
        <strain evidence="4 5">12B1</strain>
    </source>
</reference>
<feature type="compositionally biased region" description="Basic residues" evidence="3">
    <location>
        <begin position="1626"/>
        <end position="1638"/>
    </location>
</feature>
<proteinExistence type="predicted"/>
<feature type="compositionally biased region" description="Pro residues" evidence="3">
    <location>
        <begin position="173"/>
        <end position="187"/>
    </location>
</feature>
<feature type="compositionally biased region" description="Low complexity" evidence="3">
    <location>
        <begin position="802"/>
        <end position="822"/>
    </location>
</feature>
<gene>
    <name evidence="4" type="ORF">AB1Y20_007505</name>
</gene>
<evidence type="ECO:0000313" key="4">
    <source>
        <dbReference type="EMBL" id="KAL1507899.1"/>
    </source>
</evidence>
<feature type="compositionally biased region" description="Acidic residues" evidence="3">
    <location>
        <begin position="196"/>
        <end position="207"/>
    </location>
</feature>
<dbReference type="InterPro" id="IPR019734">
    <property type="entry name" value="TPR_rpt"/>
</dbReference>
<dbReference type="Gene3D" id="1.25.40.10">
    <property type="entry name" value="Tetratricopeptide repeat domain"/>
    <property type="match status" value="3"/>
</dbReference>
<evidence type="ECO:0000256" key="2">
    <source>
        <dbReference type="ARBA" id="ARBA00022803"/>
    </source>
</evidence>
<dbReference type="SUPFAM" id="SSF48452">
    <property type="entry name" value="TPR-like"/>
    <property type="match status" value="2"/>
</dbReference>
<dbReference type="EMBL" id="JBGBPQ010000017">
    <property type="protein sequence ID" value="KAL1507899.1"/>
    <property type="molecule type" value="Genomic_DNA"/>
</dbReference>
<feature type="region of interest" description="Disordered" evidence="3">
    <location>
        <begin position="1734"/>
        <end position="1753"/>
    </location>
</feature>
<keyword evidence="1" id="KW-0677">Repeat</keyword>
<organism evidence="4 5">
    <name type="scientific">Prymnesium parvum</name>
    <name type="common">Toxic golden alga</name>
    <dbReference type="NCBI Taxonomy" id="97485"/>
    <lineage>
        <taxon>Eukaryota</taxon>
        <taxon>Haptista</taxon>
        <taxon>Haptophyta</taxon>
        <taxon>Prymnesiophyceae</taxon>
        <taxon>Prymnesiales</taxon>
        <taxon>Prymnesiaceae</taxon>
        <taxon>Prymnesium</taxon>
    </lineage>
</organism>
<feature type="region of interest" description="Disordered" evidence="3">
    <location>
        <begin position="1482"/>
        <end position="1516"/>
    </location>
</feature>
<feature type="region of interest" description="Disordered" evidence="3">
    <location>
        <begin position="1600"/>
        <end position="1651"/>
    </location>
</feature>
<evidence type="ECO:0000256" key="3">
    <source>
        <dbReference type="SAM" id="MobiDB-lite"/>
    </source>
</evidence>
<name>A0AB34IWA4_PRYPA</name>
<feature type="region of interest" description="Disordered" evidence="3">
    <location>
        <begin position="312"/>
        <end position="358"/>
    </location>
</feature>
<keyword evidence="2" id="KW-0802">TPR repeat</keyword>
<feature type="compositionally biased region" description="Low complexity" evidence="3">
    <location>
        <begin position="312"/>
        <end position="340"/>
    </location>
</feature>
<feature type="compositionally biased region" description="Basic and acidic residues" evidence="3">
    <location>
        <begin position="1502"/>
        <end position="1512"/>
    </location>
</feature>
<dbReference type="PANTHER" id="PTHR44858">
    <property type="entry name" value="TETRATRICOPEPTIDE REPEAT PROTEIN 6"/>
    <property type="match status" value="1"/>
</dbReference>
<dbReference type="Proteomes" id="UP001515480">
    <property type="component" value="Unassembled WGS sequence"/>
</dbReference>